<comment type="caution">
    <text evidence="3">The sequence shown here is derived from an EMBL/GenBank/DDBJ whole genome shotgun (WGS) entry which is preliminary data.</text>
</comment>
<gene>
    <name evidence="3" type="ORF">BASA50_009088</name>
</gene>
<evidence type="ECO:0000313" key="4">
    <source>
        <dbReference type="Proteomes" id="UP001648503"/>
    </source>
</evidence>
<reference evidence="3 4" key="1">
    <citation type="submission" date="2021-02" db="EMBL/GenBank/DDBJ databases">
        <title>Variation within the Batrachochytrium salamandrivorans European outbreak.</title>
        <authorList>
            <person name="Kelly M."/>
            <person name="Pasmans F."/>
            <person name="Shea T.P."/>
            <person name="Munoz J.F."/>
            <person name="Carranza S."/>
            <person name="Cuomo C.A."/>
            <person name="Martel A."/>
        </authorList>
    </citation>
    <scope>NUCLEOTIDE SEQUENCE [LARGE SCALE GENOMIC DNA]</scope>
    <source>
        <strain evidence="3 4">AMFP18/2</strain>
    </source>
</reference>
<evidence type="ECO:0000256" key="2">
    <source>
        <dbReference type="SAM" id="Phobius"/>
    </source>
</evidence>
<keyword evidence="2" id="KW-0472">Membrane</keyword>
<keyword evidence="4" id="KW-1185">Reference proteome</keyword>
<protein>
    <recommendedName>
        <fullName evidence="5">G-protein coupled receptors family 1 profile domain-containing protein</fullName>
    </recommendedName>
</protein>
<dbReference type="Proteomes" id="UP001648503">
    <property type="component" value="Unassembled WGS sequence"/>
</dbReference>
<keyword evidence="2" id="KW-1133">Transmembrane helix</keyword>
<name>A0ABQ8F5Q6_9FUNG</name>
<dbReference type="EMBL" id="JAFCIX010000418">
    <property type="protein sequence ID" value="KAH6591088.1"/>
    <property type="molecule type" value="Genomic_DNA"/>
</dbReference>
<feature type="transmembrane region" description="Helical" evidence="2">
    <location>
        <begin position="92"/>
        <end position="111"/>
    </location>
</feature>
<organism evidence="3 4">
    <name type="scientific">Batrachochytrium salamandrivorans</name>
    <dbReference type="NCBI Taxonomy" id="1357716"/>
    <lineage>
        <taxon>Eukaryota</taxon>
        <taxon>Fungi</taxon>
        <taxon>Fungi incertae sedis</taxon>
        <taxon>Chytridiomycota</taxon>
        <taxon>Chytridiomycota incertae sedis</taxon>
        <taxon>Chytridiomycetes</taxon>
        <taxon>Rhizophydiales</taxon>
        <taxon>Rhizophydiales incertae sedis</taxon>
        <taxon>Batrachochytrium</taxon>
    </lineage>
</organism>
<feature type="compositionally biased region" description="Polar residues" evidence="1">
    <location>
        <begin position="309"/>
        <end position="335"/>
    </location>
</feature>
<evidence type="ECO:0008006" key="5">
    <source>
        <dbReference type="Google" id="ProtNLM"/>
    </source>
</evidence>
<proteinExistence type="predicted"/>
<evidence type="ECO:0000313" key="3">
    <source>
        <dbReference type="EMBL" id="KAH6591088.1"/>
    </source>
</evidence>
<feature type="transmembrane region" description="Helical" evidence="2">
    <location>
        <begin position="18"/>
        <end position="38"/>
    </location>
</feature>
<sequence>MAPRIEPSSVLEMGFQTFAAALTIVAIMCNLIGTAFIVRRGLRKRFTAAIASLILINIIPVFLQISEALYLYHHERHPGFKTWRNWCFGPSLLLLNIIQLEIVSIFNVGLIQSITFQQENMPYVRMAAVLVHVLFAGPTYFEGIIFVNTPSLPFGRWSMYGTMAYSFMVASFGISQNIFVFRRVQTHINSLSRHSIAGRGAPNTAGARRIRMLLIVVMMLDCTAFVTYILSMAVGGLSTTGATPVGYSMQQCVFAIAGIHQYAESSLFQMIVDQLSFRTNSDIKATGQPSGRANPKRIYFGDSGEHSPTRSNGCMNSPTIMSPVSPSMASPTSPHSKFEHHHPPLQSPLSQPHTALMGRMA</sequence>
<feature type="transmembrane region" description="Helical" evidence="2">
    <location>
        <begin position="159"/>
        <end position="181"/>
    </location>
</feature>
<feature type="transmembrane region" description="Helical" evidence="2">
    <location>
        <begin position="50"/>
        <end position="72"/>
    </location>
</feature>
<accession>A0ABQ8F5Q6</accession>
<evidence type="ECO:0000256" key="1">
    <source>
        <dbReference type="SAM" id="MobiDB-lite"/>
    </source>
</evidence>
<feature type="region of interest" description="Disordered" evidence="1">
    <location>
        <begin position="283"/>
        <end position="361"/>
    </location>
</feature>
<feature type="transmembrane region" description="Helical" evidence="2">
    <location>
        <begin position="212"/>
        <end position="234"/>
    </location>
</feature>
<keyword evidence="2" id="KW-0812">Transmembrane</keyword>
<feature type="transmembrane region" description="Helical" evidence="2">
    <location>
        <begin position="123"/>
        <end position="147"/>
    </location>
</feature>